<dbReference type="SUPFAM" id="SSF56112">
    <property type="entry name" value="Protein kinase-like (PK-like)"/>
    <property type="match status" value="1"/>
</dbReference>
<keyword evidence="6" id="KW-0321">Glycogen metabolism</keyword>
<evidence type="ECO:0000256" key="14">
    <source>
        <dbReference type="ARBA" id="ARBA00049067"/>
    </source>
</evidence>
<keyword evidence="11" id="KW-0320">Glycogen biosynthesis</keyword>
<keyword evidence="10" id="KW-0067">ATP-binding</keyword>
<evidence type="ECO:0000256" key="1">
    <source>
        <dbReference type="ARBA" id="ARBA00004964"/>
    </source>
</evidence>
<evidence type="ECO:0000256" key="6">
    <source>
        <dbReference type="ARBA" id="ARBA00022600"/>
    </source>
</evidence>
<gene>
    <name evidence="16" type="ORF">ACGFYS_06725</name>
</gene>
<dbReference type="InterPro" id="IPR040999">
    <property type="entry name" value="Mak_N_cap"/>
</dbReference>
<name>A0ABW7BMW8_9ACTN</name>
<keyword evidence="7" id="KW-0808">Transferase</keyword>
<comment type="pathway">
    <text evidence="1">Glycan biosynthesis; glycogen biosynthesis.</text>
</comment>
<comment type="caution">
    <text evidence="16">The sequence shown here is derived from an EMBL/GenBank/DDBJ whole genome shotgun (WGS) entry which is preliminary data.</text>
</comment>
<reference evidence="16 17" key="1">
    <citation type="submission" date="2024-10" db="EMBL/GenBank/DDBJ databases">
        <title>The Natural Products Discovery Center: Release of the First 8490 Sequenced Strains for Exploring Actinobacteria Biosynthetic Diversity.</title>
        <authorList>
            <person name="Kalkreuter E."/>
            <person name="Kautsar S.A."/>
            <person name="Yang D."/>
            <person name="Bader C.D."/>
            <person name="Teijaro C.N."/>
            <person name="Fluegel L."/>
            <person name="Davis C.M."/>
            <person name="Simpson J.R."/>
            <person name="Lauterbach L."/>
            <person name="Steele A.D."/>
            <person name="Gui C."/>
            <person name="Meng S."/>
            <person name="Li G."/>
            <person name="Viehrig K."/>
            <person name="Ye F."/>
            <person name="Su P."/>
            <person name="Kiefer A.F."/>
            <person name="Nichols A."/>
            <person name="Cepeda A.J."/>
            <person name="Yan W."/>
            <person name="Fan B."/>
            <person name="Jiang Y."/>
            <person name="Adhikari A."/>
            <person name="Zheng C.-J."/>
            <person name="Schuster L."/>
            <person name="Cowan T.M."/>
            <person name="Smanski M.J."/>
            <person name="Chevrette M.G."/>
            <person name="De Carvalho L.P.S."/>
            <person name="Shen B."/>
        </authorList>
    </citation>
    <scope>NUCLEOTIDE SEQUENCE [LARGE SCALE GENOMIC DNA]</scope>
    <source>
        <strain evidence="16 17">NPDC048229</strain>
    </source>
</reference>
<dbReference type="RefSeq" id="WP_392880050.1">
    <property type="nucleotide sequence ID" value="NZ_JBICZW010000003.1"/>
</dbReference>
<comment type="subunit">
    <text evidence="3">Monomer.</text>
</comment>
<dbReference type="EC" id="2.7.1.175" evidence="4"/>
<evidence type="ECO:0000256" key="4">
    <source>
        <dbReference type="ARBA" id="ARBA00011962"/>
    </source>
</evidence>
<feature type="domain" description="Maltokinase N-terminal cap" evidence="15">
    <location>
        <begin position="36"/>
        <end position="120"/>
    </location>
</feature>
<dbReference type="EMBL" id="JBICZW010000003">
    <property type="protein sequence ID" value="MFG3188617.1"/>
    <property type="molecule type" value="Genomic_DNA"/>
</dbReference>
<organism evidence="16 17">
    <name type="scientific">Streptomyces omiyaensis</name>
    <dbReference type="NCBI Taxonomy" id="68247"/>
    <lineage>
        <taxon>Bacteria</taxon>
        <taxon>Bacillati</taxon>
        <taxon>Actinomycetota</taxon>
        <taxon>Actinomycetes</taxon>
        <taxon>Kitasatosporales</taxon>
        <taxon>Streptomycetaceae</taxon>
        <taxon>Streptomyces</taxon>
    </lineage>
</organism>
<evidence type="ECO:0000256" key="12">
    <source>
        <dbReference type="ARBA" id="ARBA00023277"/>
    </source>
</evidence>
<comment type="catalytic activity">
    <reaction evidence="14">
        <text>D-maltose + ATP = alpha-maltose 1-phosphate + ADP + H(+)</text>
        <dbReference type="Rhea" id="RHEA:31915"/>
        <dbReference type="ChEBI" id="CHEBI:15378"/>
        <dbReference type="ChEBI" id="CHEBI:17306"/>
        <dbReference type="ChEBI" id="CHEBI:30616"/>
        <dbReference type="ChEBI" id="CHEBI:63576"/>
        <dbReference type="ChEBI" id="CHEBI:456216"/>
        <dbReference type="EC" id="2.7.1.175"/>
    </reaction>
</comment>
<accession>A0ABW7BMW8</accession>
<evidence type="ECO:0000256" key="10">
    <source>
        <dbReference type="ARBA" id="ARBA00022840"/>
    </source>
</evidence>
<evidence type="ECO:0000313" key="16">
    <source>
        <dbReference type="EMBL" id="MFG3188617.1"/>
    </source>
</evidence>
<dbReference type="Proteomes" id="UP001604282">
    <property type="component" value="Unassembled WGS sequence"/>
</dbReference>
<keyword evidence="17" id="KW-1185">Reference proteome</keyword>
<keyword evidence="8" id="KW-0547">Nucleotide-binding</keyword>
<evidence type="ECO:0000256" key="11">
    <source>
        <dbReference type="ARBA" id="ARBA00023056"/>
    </source>
</evidence>
<dbReference type="Gene3D" id="3.90.1200.10">
    <property type="match status" value="1"/>
</dbReference>
<evidence type="ECO:0000256" key="7">
    <source>
        <dbReference type="ARBA" id="ARBA00022679"/>
    </source>
</evidence>
<evidence type="ECO:0000256" key="13">
    <source>
        <dbReference type="ARBA" id="ARBA00031251"/>
    </source>
</evidence>
<dbReference type="InterPro" id="IPR011009">
    <property type="entry name" value="Kinase-like_dom_sf"/>
</dbReference>
<evidence type="ECO:0000259" key="15">
    <source>
        <dbReference type="Pfam" id="PF18085"/>
    </source>
</evidence>
<evidence type="ECO:0000256" key="9">
    <source>
        <dbReference type="ARBA" id="ARBA00022777"/>
    </source>
</evidence>
<dbReference type="Pfam" id="PF18085">
    <property type="entry name" value="Mak_N_cap"/>
    <property type="match status" value="1"/>
</dbReference>
<proteinExistence type="inferred from homology"/>
<keyword evidence="12" id="KW-0119">Carbohydrate metabolism</keyword>
<evidence type="ECO:0000256" key="2">
    <source>
        <dbReference type="ARBA" id="ARBA00006219"/>
    </source>
</evidence>
<sequence>MTTTEPAPSAAARAPGSTARDVSALRDALCARLPGWLRTRRWFAGKDTPLAPVEPVLAELVVEGPAALLLAVVRAGHDELYQLLVGVRDELPAELGHDVRIGRAELADGRRPVLYEATGDAVLMGRLLDRIALGGRAGVLRFEHGGAPPPTGLPGRAGTAEQSNSSVLYGDRALLKVVRRPTPGPSPELELLAALDRADGVRTAAPLGWIRSAPGGPDGGTTLAILQEFVPSRGDGWQLAVEAARACVAGECETVAPLGGFAEEARALGRATARVHAALAAQLGSRAPSTAEAAALVGALDGRLTEALRELPQLAPFERALRSVQRSLGEAVRRGDAPHLQRVHGDLHLGQALRAEDDWVLIDFEGEPGHSVAERRRPQPALRDVAAMLRSFDYAAHHALAGLLGAPPGEQSPQDLRGTRLARRASAWAVHNRRAFCAGYAEAGGTDPRRAPVLLRAFEADKAVYEAVYEARNRPEWLPIPLAAVRRIAHERVPAG</sequence>
<evidence type="ECO:0000256" key="8">
    <source>
        <dbReference type="ARBA" id="ARBA00022741"/>
    </source>
</evidence>
<evidence type="ECO:0000313" key="17">
    <source>
        <dbReference type="Proteomes" id="UP001604282"/>
    </source>
</evidence>
<evidence type="ECO:0000256" key="3">
    <source>
        <dbReference type="ARBA" id="ARBA00011245"/>
    </source>
</evidence>
<keyword evidence="9" id="KW-0418">Kinase</keyword>
<evidence type="ECO:0000256" key="5">
    <source>
        <dbReference type="ARBA" id="ARBA00013882"/>
    </source>
</evidence>
<comment type="similarity">
    <text evidence="2">Belongs to the aminoglycoside phosphotransferase family.</text>
</comment>
<protein>
    <recommendedName>
        <fullName evidence="5">Maltokinase</fullName>
        <ecNumber evidence="4">2.7.1.175</ecNumber>
    </recommendedName>
    <alternativeName>
        <fullName evidence="13">Maltose-1-phosphate synthase</fullName>
    </alternativeName>
</protein>